<name>A0A6G9ID38_9GAMM</name>
<proteinExistence type="predicted"/>
<sequence>MLNRETLSEKYKVTLWGRKAKVPKAITINYIDGFALGKGIFGQSVDPSPFEGEVIIVEEQVVIVQAKKNEFYIIDQTFMSQVPEVGDKIAVNPYFRKMFNGQRINSKHTQLTQYMNGDCFEANSALLGGTISHIPGNKVNNPQLKYLVDYLENTKLSDGYRSVTHMLFDAKATNFIAVDPVSESDPTEPSLQFTVDTAKFKGNVKIIAHENDNNFFSPNQFTVYLTDHAGSEQMLETDDKSLYKLLDEMIDDGSWNTIAVNIIKKAPKKRQ</sequence>
<gene>
    <name evidence="1" type="ORF">IPMB12_10890</name>
</gene>
<reference evidence="1 2" key="1">
    <citation type="submission" date="2020-03" db="EMBL/GenBank/DDBJ databases">
        <title>Complete genome sequence of Orbus sp. IPMB12 (BCRC 80908).</title>
        <authorList>
            <person name="Lo W.-S."/>
            <person name="Chang T.-H."/>
            <person name="Kuo C.-H."/>
        </authorList>
    </citation>
    <scope>NUCLEOTIDE SEQUENCE [LARGE SCALE GENOMIC DNA]</scope>
    <source>
        <strain evidence="1 2">IPMB12</strain>
    </source>
</reference>
<protein>
    <submittedName>
        <fullName evidence="1">Uncharacterized protein</fullName>
    </submittedName>
</protein>
<accession>A0A6G9ID38</accession>
<organism evidence="1 2">
    <name type="scientific">Zophobihabitans entericus</name>
    <dbReference type="NCBI Taxonomy" id="1635327"/>
    <lineage>
        <taxon>Bacteria</taxon>
        <taxon>Pseudomonadati</taxon>
        <taxon>Pseudomonadota</taxon>
        <taxon>Gammaproteobacteria</taxon>
        <taxon>Orbales</taxon>
        <taxon>Orbaceae</taxon>
        <taxon>Zophobihabitans</taxon>
    </lineage>
</organism>
<dbReference type="KEGG" id="orb:IPMB12_10890"/>
<evidence type="ECO:0000313" key="1">
    <source>
        <dbReference type="EMBL" id="QIQ22145.1"/>
    </source>
</evidence>
<dbReference type="RefSeq" id="WP_166917442.1">
    <property type="nucleotide sequence ID" value="NZ_CP050253.1"/>
</dbReference>
<evidence type="ECO:0000313" key="2">
    <source>
        <dbReference type="Proteomes" id="UP000501168"/>
    </source>
</evidence>
<dbReference type="InParanoid" id="A0A6G9ID38"/>
<dbReference type="Proteomes" id="UP000501168">
    <property type="component" value="Chromosome"/>
</dbReference>
<dbReference type="EMBL" id="CP050253">
    <property type="protein sequence ID" value="QIQ22145.1"/>
    <property type="molecule type" value="Genomic_DNA"/>
</dbReference>
<keyword evidence="2" id="KW-1185">Reference proteome</keyword>
<dbReference type="AlphaFoldDB" id="A0A6G9ID38"/>